<dbReference type="EMBL" id="PDZR01000034">
    <property type="protein sequence ID" value="PNG24380.1"/>
    <property type="molecule type" value="Genomic_DNA"/>
</dbReference>
<evidence type="ECO:0000259" key="6">
    <source>
        <dbReference type="Pfam" id="PF00171"/>
    </source>
</evidence>
<dbReference type="Proteomes" id="UP000236286">
    <property type="component" value="Unassembled WGS sequence"/>
</dbReference>
<dbReference type="InterPro" id="IPR016162">
    <property type="entry name" value="Ald_DH_N"/>
</dbReference>
<dbReference type="SUPFAM" id="SSF53720">
    <property type="entry name" value="ALDH-like"/>
    <property type="match status" value="1"/>
</dbReference>
<evidence type="ECO:0000256" key="3">
    <source>
        <dbReference type="ARBA" id="ARBA00023027"/>
    </source>
</evidence>
<comment type="caution">
    <text evidence="7">The sequence shown here is derived from an EMBL/GenBank/DDBJ whole genome shotgun (WGS) entry which is preliminary data.</text>
</comment>
<dbReference type="InterPro" id="IPR016163">
    <property type="entry name" value="Ald_DH_C"/>
</dbReference>
<dbReference type="Gene3D" id="3.40.309.10">
    <property type="entry name" value="Aldehyde Dehydrogenase, Chain A, domain 2"/>
    <property type="match status" value="1"/>
</dbReference>
<dbReference type="Pfam" id="PF00171">
    <property type="entry name" value="Aldedh"/>
    <property type="match status" value="1"/>
</dbReference>
<evidence type="ECO:0000256" key="5">
    <source>
        <dbReference type="RuleBase" id="RU003345"/>
    </source>
</evidence>
<dbReference type="AlphaFoldDB" id="A0A2J7TC93"/>
<organism evidence="7 8">
    <name type="scientific">Methylocella silvestris</name>
    <dbReference type="NCBI Taxonomy" id="199596"/>
    <lineage>
        <taxon>Bacteria</taxon>
        <taxon>Pseudomonadati</taxon>
        <taxon>Pseudomonadota</taxon>
        <taxon>Alphaproteobacteria</taxon>
        <taxon>Hyphomicrobiales</taxon>
        <taxon>Beijerinckiaceae</taxon>
        <taxon>Methylocella</taxon>
    </lineage>
</organism>
<feature type="active site" evidence="4">
    <location>
        <position position="268"/>
    </location>
</feature>
<evidence type="ECO:0000256" key="4">
    <source>
        <dbReference type="PROSITE-ProRule" id="PRU10007"/>
    </source>
</evidence>
<evidence type="ECO:0000313" key="8">
    <source>
        <dbReference type="Proteomes" id="UP000236286"/>
    </source>
</evidence>
<dbReference type="PANTHER" id="PTHR42986:SF1">
    <property type="entry name" value="BENZALDEHYDE DEHYDROGENASE YFMT"/>
    <property type="match status" value="1"/>
</dbReference>
<name>A0A2J7TC93_METSI</name>
<evidence type="ECO:0000256" key="2">
    <source>
        <dbReference type="ARBA" id="ARBA00023002"/>
    </source>
</evidence>
<dbReference type="Gene3D" id="3.40.605.10">
    <property type="entry name" value="Aldehyde Dehydrogenase, Chain A, domain 1"/>
    <property type="match status" value="1"/>
</dbReference>
<proteinExistence type="inferred from homology"/>
<dbReference type="RefSeq" id="WP_102845300.1">
    <property type="nucleotide sequence ID" value="NZ_PDZR01000034.1"/>
</dbReference>
<dbReference type="PROSITE" id="PS00070">
    <property type="entry name" value="ALDEHYDE_DEHYDR_CYS"/>
    <property type="match status" value="1"/>
</dbReference>
<dbReference type="PANTHER" id="PTHR42986">
    <property type="entry name" value="BENZALDEHYDE DEHYDROGENASE YFMT"/>
    <property type="match status" value="1"/>
</dbReference>
<keyword evidence="2 5" id="KW-0560">Oxidoreductase</keyword>
<sequence>MSSVTLEINAEHAAKDLSLLDPGAWDGKLFDGDWKAAPQTFTVREPATGEALGHVGASDPAQMGATVARAREGQREWASWTADKRAAVMREAARLFEANRPAIVDLIVRETGGVRGKGETEIQGSIDEIYHSAALLIQPEGELLPSPNPARLSFARRVPIGIVGVIAPWNFPMLLGMRSVAPAIALGNAVILKPDPQTSIVGGVVIARVFELAGVPKGVLCVVNGGADVGEALVSAPGVRMITFTGSTAVGRRVGELAGRNLKKVALELGGKSPFIVLDDADLEAAASAGAWGSFLHQGQICMAIGRHIVLRKVADQYIELLASKAKRLPVGDPFRAEVAIGPIINAKQVERVHQIVTDTVQAGAQIAAGGSYEGLFYNPTVLTGVVAGMPAYDLEIFGPVAAVVVVEDEEEAIRVANDTEYGLSGAVQTSSLERGLRVAQQIRSGLVHINDQTISDMAGIPFGGSGASGNGSRFGSTTNLDEFTEWQWMTIGAQPTRYPF</sequence>
<dbReference type="InterPro" id="IPR015590">
    <property type="entry name" value="Aldehyde_DH_dom"/>
</dbReference>
<gene>
    <name evidence="7" type="ORF">CR492_19010</name>
</gene>
<evidence type="ECO:0000256" key="1">
    <source>
        <dbReference type="ARBA" id="ARBA00009986"/>
    </source>
</evidence>
<dbReference type="InterPro" id="IPR016161">
    <property type="entry name" value="Ald_DH/histidinol_DH"/>
</dbReference>
<dbReference type="OrthoDB" id="9812625at2"/>
<dbReference type="InterPro" id="IPR016160">
    <property type="entry name" value="Ald_DH_CS_CYS"/>
</dbReference>
<protein>
    <submittedName>
        <fullName evidence="7">Benzaldehyde dehydrogenase</fullName>
    </submittedName>
</protein>
<evidence type="ECO:0000313" key="7">
    <source>
        <dbReference type="EMBL" id="PNG24380.1"/>
    </source>
</evidence>
<dbReference type="InterPro" id="IPR029510">
    <property type="entry name" value="Ald_DH_CS_GLU"/>
</dbReference>
<dbReference type="GO" id="GO:0016620">
    <property type="term" value="F:oxidoreductase activity, acting on the aldehyde or oxo group of donors, NAD or NADP as acceptor"/>
    <property type="evidence" value="ECO:0007669"/>
    <property type="project" value="InterPro"/>
</dbReference>
<dbReference type="PROSITE" id="PS00687">
    <property type="entry name" value="ALDEHYDE_DEHYDR_GLU"/>
    <property type="match status" value="1"/>
</dbReference>
<reference evidence="7 8" key="1">
    <citation type="submission" date="2017-10" db="EMBL/GenBank/DDBJ databases">
        <title>Genome announcement of Methylocella silvestris TVC from permafrost.</title>
        <authorList>
            <person name="Wang J."/>
            <person name="Geng K."/>
            <person name="Ul-Haque F."/>
            <person name="Crombie A.T."/>
            <person name="Street L.E."/>
            <person name="Wookey P.A."/>
            <person name="Murrell J.C."/>
            <person name="Pratscher J."/>
        </authorList>
    </citation>
    <scope>NUCLEOTIDE SEQUENCE [LARGE SCALE GENOMIC DNA]</scope>
    <source>
        <strain evidence="7 8">TVC</strain>
    </source>
</reference>
<accession>A0A2J7TC93</accession>
<keyword evidence="3" id="KW-0520">NAD</keyword>
<dbReference type="FunFam" id="3.40.309.10:FF:000009">
    <property type="entry name" value="Aldehyde dehydrogenase A"/>
    <property type="match status" value="1"/>
</dbReference>
<comment type="similarity">
    <text evidence="1 5">Belongs to the aldehyde dehydrogenase family.</text>
</comment>
<feature type="domain" description="Aldehyde dehydrogenase" evidence="6">
    <location>
        <begin position="38"/>
        <end position="489"/>
    </location>
</feature>